<reference evidence="1" key="1">
    <citation type="journal article" date="2020" name="Phytopathology">
        <title>Genome Sequence Resources of Colletotrichum truncatum, C. plurivorum, C. musicola, and C. sojae: Four Species Pathogenic to Soybean (Glycine max).</title>
        <authorList>
            <person name="Rogerio F."/>
            <person name="Boufleur T.R."/>
            <person name="Ciampi-Guillardi M."/>
            <person name="Sukno S.A."/>
            <person name="Thon M.R."/>
            <person name="Massola Junior N.S."/>
            <person name="Baroncelli R."/>
        </authorList>
    </citation>
    <scope>NUCLEOTIDE SEQUENCE</scope>
    <source>
        <strain evidence="1">LFN0074</strain>
    </source>
</reference>
<dbReference type="Proteomes" id="UP000639643">
    <property type="component" value="Unassembled WGS sequence"/>
</dbReference>
<accession>A0A8H6JPQ8</accession>
<evidence type="ECO:0000313" key="2">
    <source>
        <dbReference type="Proteomes" id="UP000639643"/>
    </source>
</evidence>
<protein>
    <submittedName>
        <fullName evidence="1">Uncharacterized protein</fullName>
    </submittedName>
</protein>
<organism evidence="1 2">
    <name type="scientific">Colletotrichum musicola</name>
    <dbReference type="NCBI Taxonomy" id="2175873"/>
    <lineage>
        <taxon>Eukaryota</taxon>
        <taxon>Fungi</taxon>
        <taxon>Dikarya</taxon>
        <taxon>Ascomycota</taxon>
        <taxon>Pezizomycotina</taxon>
        <taxon>Sordariomycetes</taxon>
        <taxon>Hypocreomycetidae</taxon>
        <taxon>Glomerellales</taxon>
        <taxon>Glomerellaceae</taxon>
        <taxon>Colletotrichum</taxon>
        <taxon>Colletotrichum orchidearum species complex</taxon>
    </lineage>
</organism>
<keyword evidence="2" id="KW-1185">Reference proteome</keyword>
<proteinExistence type="predicted"/>
<evidence type="ECO:0000313" key="1">
    <source>
        <dbReference type="EMBL" id="KAF6816428.1"/>
    </source>
</evidence>
<gene>
    <name evidence="1" type="ORF">CMUS01_12277</name>
</gene>
<dbReference type="EMBL" id="WIGM01000676">
    <property type="protein sequence ID" value="KAF6816428.1"/>
    <property type="molecule type" value="Genomic_DNA"/>
</dbReference>
<dbReference type="AlphaFoldDB" id="A0A8H6JPQ8"/>
<sequence length="79" mass="8216">MQGAPFDPVSLGPISTAAAAAGRGLCIRLRRSILDSVQLASTVERLGLDAEGFQRQSRCSAAAAEYHGAASQEGRLRSS</sequence>
<comment type="caution">
    <text evidence="1">The sequence shown here is derived from an EMBL/GenBank/DDBJ whole genome shotgun (WGS) entry which is preliminary data.</text>
</comment>
<name>A0A8H6JPQ8_9PEZI</name>